<evidence type="ECO:0000256" key="9">
    <source>
        <dbReference type="ARBA" id="ARBA00038043"/>
    </source>
</evidence>
<keyword evidence="12" id="KW-1185">Reference proteome</keyword>
<keyword evidence="8" id="KW-0472">Membrane</keyword>
<dbReference type="PANTHER" id="PTHR48059:SF4">
    <property type="entry name" value="POLYGALACTURONASE INHIBITOR 1-RELATED"/>
    <property type="match status" value="1"/>
</dbReference>
<dbReference type="InterPro" id="IPR032675">
    <property type="entry name" value="LRR_dom_sf"/>
</dbReference>
<evidence type="ECO:0000256" key="5">
    <source>
        <dbReference type="ARBA" id="ARBA00022729"/>
    </source>
</evidence>
<keyword evidence="5 10" id="KW-0732">Signal</keyword>
<feature type="chain" id="PRO_5044231637" evidence="10">
    <location>
        <begin position="28"/>
        <end position="333"/>
    </location>
</feature>
<evidence type="ECO:0000313" key="13">
    <source>
        <dbReference type="RefSeq" id="XP_039145374.1"/>
    </source>
</evidence>
<dbReference type="AlphaFoldDB" id="A0AB40D126"/>
<keyword evidence="6" id="KW-0677">Repeat</keyword>
<dbReference type="Proteomes" id="UP001515500">
    <property type="component" value="Chromosome 18"/>
</dbReference>
<evidence type="ECO:0000259" key="11">
    <source>
        <dbReference type="Pfam" id="PF08263"/>
    </source>
</evidence>
<dbReference type="InterPro" id="IPR013210">
    <property type="entry name" value="LRR_N_plant-typ"/>
</dbReference>
<dbReference type="PRINTS" id="PR00019">
    <property type="entry name" value="LEURICHRPT"/>
</dbReference>
<dbReference type="GO" id="GO:0016020">
    <property type="term" value="C:membrane"/>
    <property type="evidence" value="ECO:0007669"/>
    <property type="project" value="UniProtKB-SubCell"/>
</dbReference>
<evidence type="ECO:0000256" key="3">
    <source>
        <dbReference type="ARBA" id="ARBA00022614"/>
    </source>
</evidence>
<evidence type="ECO:0000256" key="7">
    <source>
        <dbReference type="ARBA" id="ARBA00022989"/>
    </source>
</evidence>
<feature type="domain" description="Leucine-rich repeat-containing N-terminal plant-type" evidence="11">
    <location>
        <begin position="32"/>
        <end position="67"/>
    </location>
</feature>
<dbReference type="Gene3D" id="3.80.10.10">
    <property type="entry name" value="Ribonuclease Inhibitor"/>
    <property type="match status" value="1"/>
</dbReference>
<dbReference type="GeneID" id="120282605"/>
<sequence>MSDLNYLCIFFILVLLSTSSLPLLVSSAKCNKDDKKTLLKLKIGFGNPQDLSWNSDTSCCSWNGIICLSDTGRVIFLDISSANLSGTISPAIGDLPLVTQINIQYSPFLTGTIPHSITKLPLTSLTIRFTSLSGHIPTFLGELRKLNTLDLSGNRLTGHIPDSIASLPNLDRLILSNNKLTGRIPQSLFHGLTARNLLDLSDNLLTGDIPDSLGNADLSYIFLSGNNFSGDPSFIFGESKNLTQIDLSRNKFVMNLSTVGFPSYLAMLGLGQNLIYGSIPGSIASLEHLNTLNVSYNRLSGKIPTGGMMSLFDASCYSHNKCLCGNPLPKCRT</sequence>
<dbReference type="SMART" id="SM00369">
    <property type="entry name" value="LRR_TYP"/>
    <property type="match status" value="2"/>
</dbReference>
<dbReference type="InterPro" id="IPR051848">
    <property type="entry name" value="PGIP"/>
</dbReference>
<dbReference type="Pfam" id="PF13855">
    <property type="entry name" value="LRR_8"/>
    <property type="match status" value="1"/>
</dbReference>
<dbReference type="Pfam" id="PF08263">
    <property type="entry name" value="LRRNT_2"/>
    <property type="match status" value="1"/>
</dbReference>
<gene>
    <name evidence="13" type="primary">LOC120282605</name>
</gene>
<comment type="similarity">
    <text evidence="9">Belongs to the polygalacturonase-inhibiting protein family.</text>
</comment>
<keyword evidence="4" id="KW-0812">Transmembrane</keyword>
<dbReference type="InterPro" id="IPR001611">
    <property type="entry name" value="Leu-rich_rpt"/>
</dbReference>
<proteinExistence type="inferred from homology"/>
<evidence type="ECO:0000256" key="6">
    <source>
        <dbReference type="ARBA" id="ARBA00022737"/>
    </source>
</evidence>
<dbReference type="PANTHER" id="PTHR48059">
    <property type="entry name" value="POLYGALACTURONASE INHIBITOR 1"/>
    <property type="match status" value="1"/>
</dbReference>
<dbReference type="Pfam" id="PF00560">
    <property type="entry name" value="LRR_1"/>
    <property type="match status" value="2"/>
</dbReference>
<dbReference type="PROSITE" id="PS51450">
    <property type="entry name" value="LRR"/>
    <property type="match status" value="1"/>
</dbReference>
<organism evidence="12 13">
    <name type="scientific">Dioscorea cayennensis subsp. rotundata</name>
    <name type="common">White Guinea yam</name>
    <name type="synonym">Dioscorea rotundata</name>
    <dbReference type="NCBI Taxonomy" id="55577"/>
    <lineage>
        <taxon>Eukaryota</taxon>
        <taxon>Viridiplantae</taxon>
        <taxon>Streptophyta</taxon>
        <taxon>Embryophyta</taxon>
        <taxon>Tracheophyta</taxon>
        <taxon>Spermatophyta</taxon>
        <taxon>Magnoliopsida</taxon>
        <taxon>Liliopsida</taxon>
        <taxon>Dioscoreales</taxon>
        <taxon>Dioscoreaceae</taxon>
        <taxon>Dioscorea</taxon>
    </lineage>
</organism>
<evidence type="ECO:0000256" key="4">
    <source>
        <dbReference type="ARBA" id="ARBA00022692"/>
    </source>
</evidence>
<feature type="signal peptide" evidence="10">
    <location>
        <begin position="1"/>
        <end position="27"/>
    </location>
</feature>
<accession>A0AB40D126</accession>
<evidence type="ECO:0000313" key="12">
    <source>
        <dbReference type="Proteomes" id="UP001515500"/>
    </source>
</evidence>
<evidence type="ECO:0000256" key="1">
    <source>
        <dbReference type="ARBA" id="ARBA00004196"/>
    </source>
</evidence>
<name>A0AB40D126_DIOCR</name>
<keyword evidence="7" id="KW-1133">Transmembrane helix</keyword>
<protein>
    <submittedName>
        <fullName evidence="13">Polygalacturonase inhibitor-like</fullName>
    </submittedName>
</protein>
<dbReference type="InterPro" id="IPR003591">
    <property type="entry name" value="Leu-rich_rpt_typical-subtyp"/>
</dbReference>
<dbReference type="RefSeq" id="XP_039145374.1">
    <property type="nucleotide sequence ID" value="XM_039289440.1"/>
</dbReference>
<keyword evidence="3" id="KW-0433">Leucine-rich repeat</keyword>
<evidence type="ECO:0000256" key="8">
    <source>
        <dbReference type="ARBA" id="ARBA00023136"/>
    </source>
</evidence>
<evidence type="ECO:0000256" key="10">
    <source>
        <dbReference type="SAM" id="SignalP"/>
    </source>
</evidence>
<comment type="subcellular location">
    <subcellularLocation>
        <location evidence="1">Cell envelope</location>
    </subcellularLocation>
    <subcellularLocation>
        <location evidence="2">Membrane</location>
    </subcellularLocation>
</comment>
<dbReference type="SUPFAM" id="SSF52058">
    <property type="entry name" value="L domain-like"/>
    <property type="match status" value="1"/>
</dbReference>
<evidence type="ECO:0000256" key="2">
    <source>
        <dbReference type="ARBA" id="ARBA00004370"/>
    </source>
</evidence>
<dbReference type="FunFam" id="3.80.10.10:FF:000400">
    <property type="entry name" value="Nuclear pore complex protein NUP107"/>
    <property type="match status" value="1"/>
</dbReference>
<reference evidence="13" key="1">
    <citation type="submission" date="2025-08" db="UniProtKB">
        <authorList>
            <consortium name="RefSeq"/>
        </authorList>
    </citation>
    <scope>IDENTIFICATION</scope>
</reference>